<name>A0A382GK29_9ZZZZ</name>
<protein>
    <submittedName>
        <fullName evidence="1">Uncharacterized protein</fullName>
    </submittedName>
</protein>
<accession>A0A382GK29</accession>
<evidence type="ECO:0000313" key="1">
    <source>
        <dbReference type="EMBL" id="SVB75125.1"/>
    </source>
</evidence>
<dbReference type="EMBL" id="UINC01055812">
    <property type="protein sequence ID" value="SVB75125.1"/>
    <property type="molecule type" value="Genomic_DNA"/>
</dbReference>
<sequence>MAHQDDKPARIVLEAGQADPFELLQDGFSPHWGTF</sequence>
<organism evidence="1">
    <name type="scientific">marine metagenome</name>
    <dbReference type="NCBI Taxonomy" id="408172"/>
    <lineage>
        <taxon>unclassified sequences</taxon>
        <taxon>metagenomes</taxon>
        <taxon>ecological metagenomes</taxon>
    </lineage>
</organism>
<proteinExistence type="predicted"/>
<reference evidence="1" key="1">
    <citation type="submission" date="2018-05" db="EMBL/GenBank/DDBJ databases">
        <authorList>
            <person name="Lanie J.A."/>
            <person name="Ng W.-L."/>
            <person name="Kazmierczak K.M."/>
            <person name="Andrzejewski T.M."/>
            <person name="Davidsen T.M."/>
            <person name="Wayne K.J."/>
            <person name="Tettelin H."/>
            <person name="Glass J.I."/>
            <person name="Rusch D."/>
            <person name="Podicherti R."/>
            <person name="Tsui H.-C.T."/>
            <person name="Winkler M.E."/>
        </authorList>
    </citation>
    <scope>NUCLEOTIDE SEQUENCE</scope>
</reference>
<dbReference type="AlphaFoldDB" id="A0A382GK29"/>
<gene>
    <name evidence="1" type="ORF">METZ01_LOCUS227979</name>
</gene>